<dbReference type="AlphaFoldDB" id="A0A7W5F8V4"/>
<sequence length="114" mass="12342">MSEVEFYPVDETVVVPFSDATCLRAIHNLRWRLAEMLAGGPEAVVVDLAGLTGFSSTTVAALLWAKRRCGTRGVPLRLRNADPALAGQLRRAGLDTIWDIQTAPASPSPNRKVN</sequence>
<comment type="caution">
    <text evidence="3">The sequence shown here is derived from an EMBL/GenBank/DDBJ whole genome shotgun (WGS) entry which is preliminary data.</text>
</comment>
<dbReference type="InterPro" id="IPR036513">
    <property type="entry name" value="STAS_dom_sf"/>
</dbReference>
<protein>
    <submittedName>
        <fullName evidence="3">Anti-anti-sigma factor</fullName>
    </submittedName>
</protein>
<evidence type="ECO:0000259" key="2">
    <source>
        <dbReference type="PROSITE" id="PS50801"/>
    </source>
</evidence>
<dbReference type="EMBL" id="JACHXG010000004">
    <property type="protein sequence ID" value="MBB3089471.1"/>
    <property type="molecule type" value="Genomic_DNA"/>
</dbReference>
<dbReference type="Gene3D" id="3.30.750.24">
    <property type="entry name" value="STAS domain"/>
    <property type="match status" value="1"/>
</dbReference>
<dbReference type="Pfam" id="PF13466">
    <property type="entry name" value="STAS_2"/>
    <property type="match status" value="1"/>
</dbReference>
<keyword evidence="1" id="KW-1133">Transmembrane helix</keyword>
<dbReference type="CDD" id="cd07043">
    <property type="entry name" value="STAS_anti-anti-sigma_factors"/>
    <property type="match status" value="1"/>
</dbReference>
<evidence type="ECO:0000313" key="4">
    <source>
        <dbReference type="Proteomes" id="UP000577707"/>
    </source>
</evidence>
<dbReference type="InterPro" id="IPR058548">
    <property type="entry name" value="MlaB-like_STAS"/>
</dbReference>
<dbReference type="SUPFAM" id="SSF52091">
    <property type="entry name" value="SpoIIaa-like"/>
    <property type="match status" value="1"/>
</dbReference>
<keyword evidence="1" id="KW-0472">Membrane</keyword>
<organism evidence="3 4">
    <name type="scientific">Nocardioides albus</name>
    <dbReference type="NCBI Taxonomy" id="1841"/>
    <lineage>
        <taxon>Bacteria</taxon>
        <taxon>Bacillati</taxon>
        <taxon>Actinomycetota</taxon>
        <taxon>Actinomycetes</taxon>
        <taxon>Propionibacteriales</taxon>
        <taxon>Nocardioidaceae</taxon>
        <taxon>Nocardioides</taxon>
    </lineage>
</organism>
<dbReference type="InterPro" id="IPR002645">
    <property type="entry name" value="STAS_dom"/>
</dbReference>
<dbReference type="PROSITE" id="PS50801">
    <property type="entry name" value="STAS"/>
    <property type="match status" value="1"/>
</dbReference>
<gene>
    <name evidence="3" type="ORF">FHS12_002417</name>
</gene>
<evidence type="ECO:0000313" key="3">
    <source>
        <dbReference type="EMBL" id="MBB3089471.1"/>
    </source>
</evidence>
<keyword evidence="1" id="KW-0812">Transmembrane</keyword>
<evidence type="ECO:0000256" key="1">
    <source>
        <dbReference type="SAM" id="Phobius"/>
    </source>
</evidence>
<name>A0A7W5F8V4_9ACTN</name>
<feature type="transmembrane region" description="Helical" evidence="1">
    <location>
        <begin position="43"/>
        <end position="65"/>
    </location>
</feature>
<proteinExistence type="predicted"/>
<accession>A0A7W5F8V4</accession>
<dbReference type="Proteomes" id="UP000577707">
    <property type="component" value="Unassembled WGS sequence"/>
</dbReference>
<feature type="domain" description="STAS" evidence="2">
    <location>
        <begin position="2"/>
        <end position="114"/>
    </location>
</feature>
<reference evidence="3 4" key="1">
    <citation type="submission" date="2020-08" db="EMBL/GenBank/DDBJ databases">
        <title>Genomic Encyclopedia of Type Strains, Phase III (KMG-III): the genomes of soil and plant-associated and newly described type strains.</title>
        <authorList>
            <person name="Whitman W."/>
        </authorList>
    </citation>
    <scope>NUCLEOTIDE SEQUENCE [LARGE SCALE GENOMIC DNA]</scope>
    <source>
        <strain evidence="3 4">CECT 3302</strain>
    </source>
</reference>
<keyword evidence="4" id="KW-1185">Reference proteome</keyword>
<dbReference type="RefSeq" id="WP_183545374.1">
    <property type="nucleotide sequence ID" value="NZ_BMQT01000002.1"/>
</dbReference>